<evidence type="ECO:0000313" key="2">
    <source>
        <dbReference type="EMBL" id="AFP39760.1"/>
    </source>
</evidence>
<protein>
    <submittedName>
        <fullName evidence="2">Uncharacterized protein</fullName>
    </submittedName>
</protein>
<dbReference type="PATRIC" id="fig|246196.56.peg.3387"/>
<reference evidence="2 3" key="2">
    <citation type="journal article" date="2009" name="Genome Res.">
        <title>Ortho-proteogenomics: multiple proteomes investigation through orthology and a new MS-based protocol.</title>
        <authorList>
            <person name="Gallien S."/>
            <person name="Perrodou E."/>
            <person name="Carapito C."/>
            <person name="Deshayes C."/>
            <person name="Reyrat J.M."/>
            <person name="Van Dorsselaer A."/>
            <person name="Poch O."/>
            <person name="Schaeffer C."/>
            <person name="Lecompte O."/>
        </authorList>
    </citation>
    <scope>NUCLEOTIDE SEQUENCE [LARGE SCALE GENOMIC DNA]</scope>
    <source>
        <strain evidence="3">ATCC 700084 / mc(2)155</strain>
    </source>
</reference>
<evidence type="ECO:0000313" key="3">
    <source>
        <dbReference type="Proteomes" id="UP000006158"/>
    </source>
</evidence>
<dbReference type="Proteomes" id="UP000006158">
    <property type="component" value="Chromosome"/>
</dbReference>
<dbReference type="KEGG" id="msg:MSMEI_3297"/>
<feature type="region of interest" description="Disordered" evidence="1">
    <location>
        <begin position="265"/>
        <end position="293"/>
    </location>
</feature>
<organism evidence="2 3">
    <name type="scientific">Mycolicibacterium smegmatis (strain ATCC 700084 / mc(2)155)</name>
    <name type="common">Mycobacterium smegmatis</name>
    <dbReference type="NCBI Taxonomy" id="246196"/>
    <lineage>
        <taxon>Bacteria</taxon>
        <taxon>Bacillati</taxon>
        <taxon>Actinomycetota</taxon>
        <taxon>Actinomycetes</taxon>
        <taxon>Mycobacteriales</taxon>
        <taxon>Mycobacteriaceae</taxon>
        <taxon>Mycolicibacterium</taxon>
    </lineage>
</organism>
<gene>
    <name evidence="2" type="ordered locus">MSMEI_3297</name>
</gene>
<name>I7FE29_MYCS2</name>
<reference evidence="2 3" key="1">
    <citation type="journal article" date="2007" name="Genome Biol.">
        <title>Interrupted coding sequences in Mycobacterium smegmatis: authentic mutations or sequencing errors?</title>
        <authorList>
            <person name="Deshayes C."/>
            <person name="Perrodou E."/>
            <person name="Gallien S."/>
            <person name="Euphrasie D."/>
            <person name="Schaeffer C."/>
            <person name="Van-Dorsselaer A."/>
            <person name="Poch O."/>
            <person name="Lecompte O."/>
            <person name="Reyrat J.M."/>
        </authorList>
    </citation>
    <scope>NUCLEOTIDE SEQUENCE [LARGE SCALE GENOMIC DNA]</scope>
    <source>
        <strain evidence="3">ATCC 700084 / mc(2)155</strain>
    </source>
</reference>
<proteinExistence type="predicted"/>
<dbReference type="AlphaFoldDB" id="I7FE29"/>
<evidence type="ECO:0000256" key="1">
    <source>
        <dbReference type="SAM" id="MobiDB-lite"/>
    </source>
</evidence>
<accession>I7FE29</accession>
<sequence>MICAYCPRTASERGGGGLVVQVRGRAHRGPDGVVVVRTDATTAVFAQLRVLGKRRRENVVAGAVLPERIIESDNEPGDCLVGVLALFDRAEAGFFLEQADDLVSPGTAAPIGLHTTGDRRTKTGLDLCGGDDRLDLVFIQPGRLSLGHDCPDDRLRVGVLGHSGHRRGRSHRRGGGCDDRRHRGFQRRLLLNCDGGLAVRGRRQQTRPTDARHHEHAGEDLLHRFLRAGCGRHSVFRHSSALFWGVNLWIRVPDLVLPLEPRRPGAEQRGVTAHGSRSGDLSPKWSVHASKIC</sequence>
<dbReference type="EMBL" id="CP001663">
    <property type="protein sequence ID" value="AFP39760.1"/>
    <property type="molecule type" value="Genomic_DNA"/>
</dbReference>